<feature type="region of interest" description="Disordered" evidence="1">
    <location>
        <begin position="1"/>
        <end position="27"/>
    </location>
</feature>
<dbReference type="Proteomes" id="UP001501074">
    <property type="component" value="Unassembled WGS sequence"/>
</dbReference>
<sequence length="96" mass="10382">MATAIARSPWMSARWADPGREGADASPTVRVVHPAVLVMMTHGAQGPYEPPLEACDRECTNHHTTSEERGQPQHAVPASRFEIIVQPGNFVPGALQ</sequence>
<gene>
    <name evidence="2" type="ORF">GCM10022223_40690</name>
</gene>
<name>A0ABP6ZZZ9_9ACTN</name>
<accession>A0ABP6ZZZ9</accession>
<organism evidence="2 3">
    <name type="scientific">Kineosporia mesophila</name>
    <dbReference type="NCBI Taxonomy" id="566012"/>
    <lineage>
        <taxon>Bacteria</taxon>
        <taxon>Bacillati</taxon>
        <taxon>Actinomycetota</taxon>
        <taxon>Actinomycetes</taxon>
        <taxon>Kineosporiales</taxon>
        <taxon>Kineosporiaceae</taxon>
        <taxon>Kineosporia</taxon>
    </lineage>
</organism>
<protein>
    <submittedName>
        <fullName evidence="2">Uncharacterized protein</fullName>
    </submittedName>
</protein>
<evidence type="ECO:0000256" key="1">
    <source>
        <dbReference type="SAM" id="MobiDB-lite"/>
    </source>
</evidence>
<reference evidence="3" key="1">
    <citation type="journal article" date="2019" name="Int. J. Syst. Evol. Microbiol.">
        <title>The Global Catalogue of Microorganisms (GCM) 10K type strain sequencing project: providing services to taxonomists for standard genome sequencing and annotation.</title>
        <authorList>
            <consortium name="The Broad Institute Genomics Platform"/>
            <consortium name="The Broad Institute Genome Sequencing Center for Infectious Disease"/>
            <person name="Wu L."/>
            <person name="Ma J."/>
        </authorList>
    </citation>
    <scope>NUCLEOTIDE SEQUENCE [LARGE SCALE GENOMIC DNA]</scope>
    <source>
        <strain evidence="3">JCM 16902</strain>
    </source>
</reference>
<evidence type="ECO:0000313" key="2">
    <source>
        <dbReference type="EMBL" id="GAA3619709.1"/>
    </source>
</evidence>
<evidence type="ECO:0000313" key="3">
    <source>
        <dbReference type="Proteomes" id="UP001501074"/>
    </source>
</evidence>
<dbReference type="EMBL" id="BAAAZO010000006">
    <property type="protein sequence ID" value="GAA3619709.1"/>
    <property type="molecule type" value="Genomic_DNA"/>
</dbReference>
<comment type="caution">
    <text evidence="2">The sequence shown here is derived from an EMBL/GenBank/DDBJ whole genome shotgun (WGS) entry which is preliminary data.</text>
</comment>
<proteinExistence type="predicted"/>
<keyword evidence="3" id="KW-1185">Reference proteome</keyword>